<reference evidence="3 4" key="1">
    <citation type="submission" date="2024-09" db="EMBL/GenBank/DDBJ databases">
        <authorList>
            <person name="Sun Q."/>
            <person name="Mori K."/>
        </authorList>
    </citation>
    <scope>NUCLEOTIDE SEQUENCE [LARGE SCALE GENOMIC DNA]</scope>
    <source>
        <strain evidence="3 4">CCM 7659</strain>
    </source>
</reference>
<proteinExistence type="predicted"/>
<dbReference type="EMBL" id="JBHMDY010000008">
    <property type="protein sequence ID" value="MFB9260840.1"/>
    <property type="molecule type" value="Genomic_DNA"/>
</dbReference>
<evidence type="ECO:0000313" key="4">
    <source>
        <dbReference type="Proteomes" id="UP001589700"/>
    </source>
</evidence>
<feature type="transmembrane region" description="Helical" evidence="2">
    <location>
        <begin position="50"/>
        <end position="71"/>
    </location>
</feature>
<keyword evidence="2" id="KW-0472">Membrane</keyword>
<name>A0ABV5JVB5_9ACTN</name>
<evidence type="ECO:0000313" key="3">
    <source>
        <dbReference type="EMBL" id="MFB9260840.1"/>
    </source>
</evidence>
<feature type="region of interest" description="Disordered" evidence="1">
    <location>
        <begin position="91"/>
        <end position="119"/>
    </location>
</feature>
<sequence>MTTVEALVGTTTTITTTTPSAPDTVVMATGPIETLHAGILLPESVLSSEWFAILAAFVAINTVMYVTLAVAKTLPKVHFYDLFPRQYTRAETRSIHPDAPEPGPGKRGHAQPETRPEPG</sequence>
<gene>
    <name evidence="3" type="ORF">ACFFVD_13625</name>
</gene>
<keyword evidence="4" id="KW-1185">Reference proteome</keyword>
<evidence type="ECO:0000256" key="1">
    <source>
        <dbReference type="SAM" id="MobiDB-lite"/>
    </source>
</evidence>
<accession>A0ABV5JVB5</accession>
<feature type="compositionally biased region" description="Basic and acidic residues" evidence="1">
    <location>
        <begin position="110"/>
        <end position="119"/>
    </location>
</feature>
<organism evidence="3 4">
    <name type="scientific">Dietzia aerolata</name>
    <dbReference type="NCBI Taxonomy" id="595984"/>
    <lineage>
        <taxon>Bacteria</taxon>
        <taxon>Bacillati</taxon>
        <taxon>Actinomycetota</taxon>
        <taxon>Actinomycetes</taxon>
        <taxon>Mycobacteriales</taxon>
        <taxon>Dietziaceae</taxon>
        <taxon>Dietzia</taxon>
    </lineage>
</organism>
<protein>
    <submittedName>
        <fullName evidence="3">Uncharacterized protein</fullName>
    </submittedName>
</protein>
<keyword evidence="2" id="KW-0812">Transmembrane</keyword>
<evidence type="ECO:0000256" key="2">
    <source>
        <dbReference type="SAM" id="Phobius"/>
    </source>
</evidence>
<keyword evidence="2" id="KW-1133">Transmembrane helix</keyword>
<dbReference type="RefSeq" id="WP_241730061.1">
    <property type="nucleotide sequence ID" value="NZ_JAALDM010000146.1"/>
</dbReference>
<dbReference type="Proteomes" id="UP001589700">
    <property type="component" value="Unassembled WGS sequence"/>
</dbReference>
<comment type="caution">
    <text evidence="3">The sequence shown here is derived from an EMBL/GenBank/DDBJ whole genome shotgun (WGS) entry which is preliminary data.</text>
</comment>